<organism evidence="2 3">
    <name type="scientific">Mycoplasmopsis canis</name>
    <dbReference type="NCBI Taxonomy" id="29555"/>
    <lineage>
        <taxon>Bacteria</taxon>
        <taxon>Bacillati</taxon>
        <taxon>Mycoplasmatota</taxon>
        <taxon>Mycoplasmoidales</taxon>
        <taxon>Metamycoplasmataceae</taxon>
        <taxon>Mycoplasmopsis</taxon>
    </lineage>
</organism>
<dbReference type="Proteomes" id="UP000290495">
    <property type="component" value="Chromosome"/>
</dbReference>
<dbReference type="AlphaFoldDB" id="A0A449AQ73"/>
<feature type="signal peptide" evidence="1">
    <location>
        <begin position="1"/>
        <end position="22"/>
    </location>
</feature>
<name>A0A449AQ73_9BACT</name>
<dbReference type="EMBL" id="LR215010">
    <property type="protein sequence ID" value="VEU68699.1"/>
    <property type="molecule type" value="Genomic_DNA"/>
</dbReference>
<sequence>MKFKKIVKSIGLFSLLSITSFASSCSIFNNLFDGISAISGPEIDDPERDKTPPFVVQPKPPIEQEKLTLNDILPITENELFLTDGLSEEEKKASLEKFNSVIRKDVNQIIEKTRDSDKKVFIEYQDTETGIIFRDFSYHTDENGNKRYLLGRLGLLMLIQEFKRKVPFGFEVRDLKSININDFAVINEKANGLYMPESRRMFINGSTFMEKGFSMYEIIGGMMPTIFHEYMHHWATTYAETGLIEDPKANVSDESARNIEKRSTTEIFYAPSTNQTNSDHAHGSRQFWNSYFASNFYKVLNFDVNKKAYIDKKSLSALGVYDKNKLLYNNLTLNDIWRLSNEFKTPDYLVGNPSPALEMGISPSGSFTVTKPRLKYSFSLTELVPREYTKYAFESYFSINDENQSYENEKHKKPTINWFGTRYFIKNKDGQEVRIFSPSGNAEDWSKTYLNNFDSHRRQYWFQDGVGNNPYDGTPKFNATVFPNSVFDISGFRYESEVKKYTILDRFGNPTPFYRTEVSTKELPQEKTKSRSVEFYKYFLETMGYGKTISQIYYENSFTSEDRKNVSIDRSKVSKIKFSGFIPNEVITNDGSKGKIDGIVLKNESGIYDWSKFEYSNIFNFFGHKNYDEGAKLYGLDSNNKFTVTDEREKQIKNRIYPKDAGYESNYLNYITNKFMEVKGKKVTVHFWRDKNNDNSATEDELVKIDVTLPTQRAVSSARSSNISDFKFKKFLVEKEKNENEVVIKEI</sequence>
<gene>
    <name evidence="2" type="ORF">NCTC10146_00147</name>
</gene>
<keyword evidence="1" id="KW-0732">Signal</keyword>
<evidence type="ECO:0000256" key="1">
    <source>
        <dbReference type="SAM" id="SignalP"/>
    </source>
</evidence>
<accession>A0A449AQ73</accession>
<evidence type="ECO:0008006" key="4">
    <source>
        <dbReference type="Google" id="ProtNLM"/>
    </source>
</evidence>
<reference evidence="2 3" key="1">
    <citation type="submission" date="2019-01" db="EMBL/GenBank/DDBJ databases">
        <authorList>
            <consortium name="Pathogen Informatics"/>
        </authorList>
    </citation>
    <scope>NUCLEOTIDE SEQUENCE [LARGE SCALE GENOMIC DNA]</scope>
    <source>
        <strain evidence="2 3">NCTC10146</strain>
    </source>
</reference>
<dbReference type="PROSITE" id="PS51257">
    <property type="entry name" value="PROKAR_LIPOPROTEIN"/>
    <property type="match status" value="1"/>
</dbReference>
<dbReference type="NCBIfam" id="NF045830">
    <property type="entry name" value="MYPU_1760_HExxH"/>
    <property type="match status" value="1"/>
</dbReference>
<dbReference type="RefSeq" id="WP_129721211.1">
    <property type="nucleotide sequence ID" value="NZ_LR215010.1"/>
</dbReference>
<evidence type="ECO:0000313" key="2">
    <source>
        <dbReference type="EMBL" id="VEU68699.1"/>
    </source>
</evidence>
<evidence type="ECO:0000313" key="3">
    <source>
        <dbReference type="Proteomes" id="UP000290495"/>
    </source>
</evidence>
<feature type="chain" id="PRO_5019412111" description="Lipoprotein" evidence="1">
    <location>
        <begin position="23"/>
        <end position="747"/>
    </location>
</feature>
<protein>
    <recommendedName>
        <fullName evidence="4">Lipoprotein</fullName>
    </recommendedName>
</protein>
<proteinExistence type="predicted"/>
<dbReference type="InterPro" id="IPR054786">
    <property type="entry name" value="MYPU_1760-like"/>
</dbReference>